<comment type="caution">
    <text evidence="1">The sequence shown here is derived from an EMBL/GenBank/DDBJ whole genome shotgun (WGS) entry which is preliminary data.</text>
</comment>
<gene>
    <name evidence="1" type="ORF">PGO_000185</name>
</gene>
<name>A0A1Y1JMX0_PLAGO</name>
<accession>A0A1Y1JMX0</accession>
<dbReference type="Proteomes" id="UP000195521">
    <property type="component" value="Unassembled WGS sequence"/>
</dbReference>
<evidence type="ECO:0000313" key="2">
    <source>
        <dbReference type="Proteomes" id="UP000195521"/>
    </source>
</evidence>
<dbReference type="OMA" id="KIDECEL"/>
<dbReference type="GeneID" id="39744744"/>
<proteinExistence type="predicted"/>
<protein>
    <submittedName>
        <fullName evidence="1">Variable surface protein</fullName>
    </submittedName>
</protein>
<sequence>MCIKNILCNNKYSVVKVFLKYKEIIENNNLILDAHLFSNVPNIIDSIDKNLRPEYVHMCTKALLYLKYIETSNTGISVEPVCIYLYYWIYHYLKNNGDSKHAKAFYKKILNLFQSAIFFSCTNYPDIIKTSELEKLKFLHDMYNILNDIKIQSPSCKESRCKCAYDCALMYMQKIDECELNYDHDFCSELNNIKNEINAQELIESCDNVKNLMFPNFDRENRILDPVPKFSTFRFSMYGLYLKQRIKGVKEKYINFDEERNTLQLFDTPKGISSDRTYNILYNRD</sequence>
<organism evidence="1 2">
    <name type="scientific">Plasmodium gonderi</name>
    <dbReference type="NCBI Taxonomy" id="77519"/>
    <lineage>
        <taxon>Eukaryota</taxon>
        <taxon>Sar</taxon>
        <taxon>Alveolata</taxon>
        <taxon>Apicomplexa</taxon>
        <taxon>Aconoidasida</taxon>
        <taxon>Haemosporida</taxon>
        <taxon>Plasmodiidae</taxon>
        <taxon>Plasmodium</taxon>
        <taxon>Plasmodium (Plasmodium)</taxon>
    </lineage>
</organism>
<dbReference type="AlphaFoldDB" id="A0A1Y1JMX0"/>
<evidence type="ECO:0000313" key="1">
    <source>
        <dbReference type="EMBL" id="GAW83936.1"/>
    </source>
</evidence>
<reference evidence="2" key="1">
    <citation type="submission" date="2017-04" db="EMBL/GenBank/DDBJ databases">
        <title>Plasmodium gonderi genome.</title>
        <authorList>
            <person name="Arisue N."/>
            <person name="Honma H."/>
            <person name="Kawai S."/>
            <person name="Tougan T."/>
            <person name="Tanabe K."/>
            <person name="Horii T."/>
        </authorList>
    </citation>
    <scope>NUCLEOTIDE SEQUENCE [LARGE SCALE GENOMIC DNA]</scope>
    <source>
        <strain evidence="2">ATCC 30045</strain>
    </source>
</reference>
<dbReference type="EMBL" id="BDQF01000032">
    <property type="protein sequence ID" value="GAW83936.1"/>
    <property type="molecule type" value="Genomic_DNA"/>
</dbReference>
<dbReference type="RefSeq" id="XP_028546525.1">
    <property type="nucleotide sequence ID" value="XM_028690724.1"/>
</dbReference>
<keyword evidence="2" id="KW-1185">Reference proteome</keyword>